<name>A0A9N9RZ83_9DIPT</name>
<dbReference type="PANTHER" id="PTHR33538:SF1">
    <property type="entry name" value="PROTEIN BRAMBLEBERRY"/>
    <property type="match status" value="1"/>
</dbReference>
<proteinExistence type="predicted"/>
<accession>A0A9N9RZ83</accession>
<feature type="transmembrane region" description="Helical" evidence="3">
    <location>
        <begin position="350"/>
        <end position="367"/>
    </location>
</feature>
<reference evidence="5" key="1">
    <citation type="submission" date="2022-01" db="EMBL/GenBank/DDBJ databases">
        <authorList>
            <person name="King R."/>
        </authorList>
    </citation>
    <scope>NUCLEOTIDE SEQUENCE</scope>
</reference>
<dbReference type="OrthoDB" id="5978806at2759"/>
<dbReference type="PANTHER" id="PTHR33538">
    <property type="entry name" value="PROTEIN GAMETE EXPRESSED 1"/>
    <property type="match status" value="1"/>
</dbReference>
<keyword evidence="3" id="KW-1133">Transmembrane helix</keyword>
<evidence type="ECO:0000256" key="3">
    <source>
        <dbReference type="SAM" id="Phobius"/>
    </source>
</evidence>
<sequence>MKIFRLIFLLISVLIITAESSLINDFFAGAKNLWPKSNDVSSINQLKDLPSLHFEFPKENDAFLKEGLELIKAPKETFDLCTHQVILSLKKNCNTLSLEEIGKLAVMLMNCQLRTEGRSIFPCTPEMTLAQCTMGFDNSIYQLYNILTNRALSICSAIKQQQYRMFTEIAVNRLMHASQKQALTIHDALQNQKRINEMGIQNIQEYQENFDKIKETQELNMDFLANAKEQISELNTDLHRQLEIHQLSEQKLIKIEQSADDIARQLESTNEKIVQHYNEALAFLEHFKNIMQMIAVVTTTIEQIFGKIKEVMNEIGIELTYEMAITLIFNLVYFTCGMIFIIFVNLQQKYKKVLICLFVLNSLAAFYQSQIHLLATNIFVWLSLIGYHLAQKIKEKLFTRNIKHLGFMKLKKDEDNHSNSGDKSRSVSRARSITPFAKPPAKKKALEKIPNNNNTEDEDAELADLCEREMIKIQNNIPQTSSIIIVPRPDTPNNRPMTPTIARVLRTEGVDVNRAGTPFSPAMSTRIQCQATTQLGAQCRNAALVGYTKCKVHNYD</sequence>
<feature type="region of interest" description="Disordered" evidence="2">
    <location>
        <begin position="413"/>
        <end position="445"/>
    </location>
</feature>
<feature type="signal peptide" evidence="4">
    <location>
        <begin position="1"/>
        <end position="20"/>
    </location>
</feature>
<feature type="compositionally biased region" description="Basic and acidic residues" evidence="2">
    <location>
        <begin position="413"/>
        <end position="425"/>
    </location>
</feature>
<feature type="coiled-coil region" evidence="1">
    <location>
        <begin position="224"/>
        <end position="272"/>
    </location>
</feature>
<dbReference type="AlphaFoldDB" id="A0A9N9RZ83"/>
<keyword evidence="6" id="KW-1185">Reference proteome</keyword>
<organism evidence="5 6">
    <name type="scientific">Chironomus riparius</name>
    <dbReference type="NCBI Taxonomy" id="315576"/>
    <lineage>
        <taxon>Eukaryota</taxon>
        <taxon>Metazoa</taxon>
        <taxon>Ecdysozoa</taxon>
        <taxon>Arthropoda</taxon>
        <taxon>Hexapoda</taxon>
        <taxon>Insecta</taxon>
        <taxon>Pterygota</taxon>
        <taxon>Neoptera</taxon>
        <taxon>Endopterygota</taxon>
        <taxon>Diptera</taxon>
        <taxon>Nematocera</taxon>
        <taxon>Chironomoidea</taxon>
        <taxon>Chironomidae</taxon>
        <taxon>Chironominae</taxon>
        <taxon>Chironomus</taxon>
    </lineage>
</organism>
<dbReference type="Proteomes" id="UP001153620">
    <property type="component" value="Chromosome 2"/>
</dbReference>
<keyword evidence="3" id="KW-0812">Transmembrane</keyword>
<feature type="chain" id="PRO_5040275466" evidence="4">
    <location>
        <begin position="21"/>
        <end position="556"/>
    </location>
</feature>
<evidence type="ECO:0000256" key="2">
    <source>
        <dbReference type="SAM" id="MobiDB-lite"/>
    </source>
</evidence>
<gene>
    <name evidence="5" type="ORF">CHIRRI_LOCUS8499</name>
</gene>
<keyword evidence="1" id="KW-0175">Coiled coil</keyword>
<evidence type="ECO:0000256" key="4">
    <source>
        <dbReference type="SAM" id="SignalP"/>
    </source>
</evidence>
<keyword evidence="3" id="KW-0472">Membrane</keyword>
<dbReference type="InterPro" id="IPR040346">
    <property type="entry name" value="GEX1/Brambleberry"/>
</dbReference>
<evidence type="ECO:0000313" key="6">
    <source>
        <dbReference type="Proteomes" id="UP001153620"/>
    </source>
</evidence>
<evidence type="ECO:0000313" key="5">
    <source>
        <dbReference type="EMBL" id="CAG9805630.1"/>
    </source>
</evidence>
<reference evidence="5" key="2">
    <citation type="submission" date="2022-10" db="EMBL/GenBank/DDBJ databases">
        <authorList>
            <consortium name="ENA_rothamsted_submissions"/>
            <consortium name="culmorum"/>
            <person name="King R."/>
        </authorList>
    </citation>
    <scope>NUCLEOTIDE SEQUENCE</scope>
</reference>
<dbReference type="EMBL" id="OU895878">
    <property type="protein sequence ID" value="CAG9805630.1"/>
    <property type="molecule type" value="Genomic_DNA"/>
</dbReference>
<keyword evidence="4" id="KW-0732">Signal</keyword>
<evidence type="ECO:0000256" key="1">
    <source>
        <dbReference type="SAM" id="Coils"/>
    </source>
</evidence>
<protein>
    <submittedName>
        <fullName evidence="5">Uncharacterized protein</fullName>
    </submittedName>
</protein>
<feature type="transmembrane region" description="Helical" evidence="3">
    <location>
        <begin position="323"/>
        <end position="343"/>
    </location>
</feature>